<feature type="domain" description="C2H2-type" evidence="2">
    <location>
        <begin position="992"/>
        <end position="1015"/>
    </location>
</feature>
<feature type="compositionally biased region" description="Polar residues" evidence="1">
    <location>
        <begin position="97"/>
        <end position="171"/>
    </location>
</feature>
<feature type="compositionally biased region" description="Basic and acidic residues" evidence="1">
    <location>
        <begin position="289"/>
        <end position="334"/>
    </location>
</feature>
<feature type="compositionally biased region" description="Polar residues" evidence="1">
    <location>
        <begin position="955"/>
        <end position="967"/>
    </location>
</feature>
<organism evidence="3 4">
    <name type="scientific">Trematosphaeria pertusa</name>
    <dbReference type="NCBI Taxonomy" id="390896"/>
    <lineage>
        <taxon>Eukaryota</taxon>
        <taxon>Fungi</taxon>
        <taxon>Dikarya</taxon>
        <taxon>Ascomycota</taxon>
        <taxon>Pezizomycotina</taxon>
        <taxon>Dothideomycetes</taxon>
        <taxon>Pleosporomycetidae</taxon>
        <taxon>Pleosporales</taxon>
        <taxon>Massarineae</taxon>
        <taxon>Trematosphaeriaceae</taxon>
        <taxon>Trematosphaeria</taxon>
    </lineage>
</organism>
<feature type="compositionally biased region" description="Polar residues" evidence="1">
    <location>
        <begin position="869"/>
        <end position="885"/>
    </location>
</feature>
<dbReference type="Proteomes" id="UP000800094">
    <property type="component" value="Unassembled WGS sequence"/>
</dbReference>
<dbReference type="GO" id="GO:0003677">
    <property type="term" value="F:DNA binding"/>
    <property type="evidence" value="ECO:0007669"/>
    <property type="project" value="InterPro"/>
</dbReference>
<gene>
    <name evidence="3" type="ORF">BU26DRAFT_410804</name>
</gene>
<feature type="region of interest" description="Disordered" evidence="1">
    <location>
        <begin position="215"/>
        <end position="234"/>
    </location>
</feature>
<feature type="compositionally biased region" description="Basic residues" evidence="1">
    <location>
        <begin position="855"/>
        <end position="864"/>
    </location>
</feature>
<feature type="compositionally biased region" description="Polar residues" evidence="1">
    <location>
        <begin position="182"/>
        <end position="202"/>
    </location>
</feature>
<accession>A0A6A6J045</accession>
<feature type="compositionally biased region" description="Polar residues" evidence="1">
    <location>
        <begin position="1"/>
        <end position="50"/>
    </location>
</feature>
<feature type="region of interest" description="Disordered" evidence="1">
    <location>
        <begin position="1086"/>
        <end position="1199"/>
    </location>
</feature>
<feature type="region of interest" description="Disordered" evidence="1">
    <location>
        <begin position="405"/>
        <end position="476"/>
    </location>
</feature>
<proteinExistence type="predicted"/>
<feature type="region of interest" description="Disordered" evidence="1">
    <location>
        <begin position="932"/>
        <end position="980"/>
    </location>
</feature>
<feature type="region of interest" description="Disordered" evidence="1">
    <location>
        <begin position="581"/>
        <end position="620"/>
    </location>
</feature>
<evidence type="ECO:0000313" key="3">
    <source>
        <dbReference type="EMBL" id="KAF2255868.1"/>
    </source>
</evidence>
<feature type="non-terminal residue" evidence="3">
    <location>
        <position position="1199"/>
    </location>
</feature>
<name>A0A6A6J045_9PLEO</name>
<feature type="compositionally biased region" description="Acidic residues" evidence="1">
    <location>
        <begin position="1187"/>
        <end position="1199"/>
    </location>
</feature>
<feature type="compositionally biased region" description="Low complexity" evidence="1">
    <location>
        <begin position="440"/>
        <end position="455"/>
    </location>
</feature>
<dbReference type="InterPro" id="IPR017956">
    <property type="entry name" value="AT_hook_DNA-bd_motif"/>
</dbReference>
<feature type="compositionally biased region" description="Acidic residues" evidence="1">
    <location>
        <begin position="810"/>
        <end position="822"/>
    </location>
</feature>
<feature type="region of interest" description="Disordered" evidence="1">
    <location>
        <begin position="97"/>
        <end position="203"/>
    </location>
</feature>
<dbReference type="AlphaFoldDB" id="A0A6A6J045"/>
<dbReference type="PROSITE" id="PS00028">
    <property type="entry name" value="ZINC_FINGER_C2H2_1"/>
    <property type="match status" value="1"/>
</dbReference>
<keyword evidence="4" id="KW-1185">Reference proteome</keyword>
<dbReference type="EMBL" id="ML987189">
    <property type="protein sequence ID" value="KAF2255868.1"/>
    <property type="molecule type" value="Genomic_DNA"/>
</dbReference>
<evidence type="ECO:0000313" key="4">
    <source>
        <dbReference type="Proteomes" id="UP000800094"/>
    </source>
</evidence>
<feature type="compositionally biased region" description="Polar residues" evidence="1">
    <location>
        <begin position="936"/>
        <end position="945"/>
    </location>
</feature>
<feature type="compositionally biased region" description="Polar residues" evidence="1">
    <location>
        <begin position="343"/>
        <end position="353"/>
    </location>
</feature>
<protein>
    <recommendedName>
        <fullName evidence="2">C2H2-type domain-containing protein</fullName>
    </recommendedName>
</protein>
<dbReference type="SMART" id="SM00384">
    <property type="entry name" value="AT_hook"/>
    <property type="match status" value="3"/>
</dbReference>
<evidence type="ECO:0000256" key="1">
    <source>
        <dbReference type="SAM" id="MobiDB-lite"/>
    </source>
</evidence>
<sequence length="1199" mass="129286">MASGNYNPYNIGQYPQSSAQQYPTYQTAPQSSRQYQPNPSVATTQATDYMSYQAQSYGGQGNAYAGGQGGSWGGSSYGGNRETTSRAAEVLRNMSNTAYTPNPATAVTAPSFTPTNPSATNPTRYSSAAPQTQHVHQPPQSHTTHPLYGQSQARPRSVNTNRTQAATSHGIQSPAMAAGYPSQRTASPAQPQYGQSTQTPVSTARTAAMTAATQYNDYGRNRQLPNPDASRNAHNTAVSASYSYADNQATAPMAQTTSTNVPESYNQSTITVDPMAVYDPWPEYQRKQETLRAQKAVEDTARAEEERKAEEARKEEEHKKEEARKRQEDEEKARQAHSKQKARTSQTQSSATEANAPFSARLAQTLAGEPAMEAEIRALMAKMREFNSKDPALLARIWEEERRAKNVQNKATPQPAPAQPVPTSVTQAANQRKKAASKETATANTAKPAQAAAPPVAKPPGLGVASARPGGSTIWPPEKKTQLAAAATTYLNGQNLANPLTSDQILSMLDGNPSYIELCEQLEAMNLKLDRAAFAKNLLTAVPDANSASRQAKPAAGPVNGAIAQKAQVAPPAVMKRGIASPAAASPHHMPAAAASPANRSPYPSFPDNSASAPPSPVPVAEMVPIKPELKPPANKEEAARKRTFNDLIDLTQLEDEDDLEPPPKRATIGFMYSYGSPGQSFNDAMDIDEGSPVVNNFPIPARATPQPVHESASAPPVNELRYIKIVEPLDRRNALRRNTYNIKTIARDVLIACGRHPETRQLNQHLEVLKEHLPHVTNDSDLSTLRWDLIDPGNPPPGYFKAGVQALAEDADDEEDSEDERDAARRASTQAIGGDAPTAEARVSALPEATNPFKQKRRGRPPRHSYPADSTTPSTPKRATSTDMSASAPRPAAAAASVGYSAFRSATGYGPDGKPLPKKKGRPVGWRKAIHGSAAAQSRPSGNKWTGPLRHVPSQPSSLRNVSTGPNEPIRIGSSSPGVPNKTMRYQSFACKWQNCKAELHNLETLKKHVYKVHRKESLGGTGGTLECLWSDCGNELASHDLMTNMRIERHEPKSFDNEDGWRAHLEEAHFSPLSWKLGDGPAGGLSADANDSEAYLSDAQGRRVTPRITPRPEYLNDDSSGAPDGSAYANPSSAPRGRGRPPKNQQDAREVQSQLVSQKKRVGGPGMDRGGATLVNEKRRKGFSDNDEAEEELVDAE</sequence>
<evidence type="ECO:0000259" key="2">
    <source>
        <dbReference type="PROSITE" id="PS00028"/>
    </source>
</evidence>
<reference evidence="3" key="1">
    <citation type="journal article" date="2020" name="Stud. Mycol.">
        <title>101 Dothideomycetes genomes: a test case for predicting lifestyles and emergence of pathogens.</title>
        <authorList>
            <person name="Haridas S."/>
            <person name="Albert R."/>
            <person name="Binder M."/>
            <person name="Bloem J."/>
            <person name="Labutti K."/>
            <person name="Salamov A."/>
            <person name="Andreopoulos B."/>
            <person name="Baker S."/>
            <person name="Barry K."/>
            <person name="Bills G."/>
            <person name="Bluhm B."/>
            <person name="Cannon C."/>
            <person name="Castanera R."/>
            <person name="Culley D."/>
            <person name="Daum C."/>
            <person name="Ezra D."/>
            <person name="Gonzalez J."/>
            <person name="Henrissat B."/>
            <person name="Kuo A."/>
            <person name="Liang C."/>
            <person name="Lipzen A."/>
            <person name="Lutzoni F."/>
            <person name="Magnuson J."/>
            <person name="Mondo S."/>
            <person name="Nolan M."/>
            <person name="Ohm R."/>
            <person name="Pangilinan J."/>
            <person name="Park H.-J."/>
            <person name="Ramirez L."/>
            <person name="Alfaro M."/>
            <person name="Sun H."/>
            <person name="Tritt A."/>
            <person name="Yoshinaga Y."/>
            <person name="Zwiers L.-H."/>
            <person name="Turgeon B."/>
            <person name="Goodwin S."/>
            <person name="Spatafora J."/>
            <person name="Crous P."/>
            <person name="Grigoriev I."/>
        </authorList>
    </citation>
    <scope>NUCLEOTIDE SEQUENCE</scope>
    <source>
        <strain evidence="3">CBS 122368</strain>
    </source>
</reference>
<feature type="region of interest" description="Disordered" evidence="1">
    <location>
        <begin position="1"/>
        <end position="83"/>
    </location>
</feature>
<feature type="region of interest" description="Disordered" evidence="1">
    <location>
        <begin position="808"/>
        <end position="891"/>
    </location>
</feature>
<dbReference type="OrthoDB" id="5424797at2759"/>
<dbReference type="RefSeq" id="XP_033690872.1">
    <property type="nucleotide sequence ID" value="XM_033822940.1"/>
</dbReference>
<feature type="compositionally biased region" description="Gly residues" evidence="1">
    <location>
        <begin position="58"/>
        <end position="77"/>
    </location>
</feature>
<feature type="region of interest" description="Disordered" evidence="1">
    <location>
        <begin position="289"/>
        <end position="357"/>
    </location>
</feature>
<dbReference type="InterPro" id="IPR013087">
    <property type="entry name" value="Znf_C2H2_type"/>
</dbReference>
<dbReference type="GeneID" id="54576270"/>